<dbReference type="AlphaFoldDB" id="A0A085WMT4"/>
<organism evidence="2 3">
    <name type="scientific">Hyalangium minutum</name>
    <dbReference type="NCBI Taxonomy" id="394096"/>
    <lineage>
        <taxon>Bacteria</taxon>
        <taxon>Pseudomonadati</taxon>
        <taxon>Myxococcota</taxon>
        <taxon>Myxococcia</taxon>
        <taxon>Myxococcales</taxon>
        <taxon>Cystobacterineae</taxon>
        <taxon>Archangiaceae</taxon>
        <taxon>Hyalangium</taxon>
    </lineage>
</organism>
<evidence type="ECO:0000313" key="2">
    <source>
        <dbReference type="EMBL" id="KFE68997.1"/>
    </source>
</evidence>
<dbReference type="RefSeq" id="WP_044187671.1">
    <property type="nucleotide sequence ID" value="NZ_JMCB01000005.1"/>
</dbReference>
<dbReference type="OrthoDB" id="5381192at2"/>
<protein>
    <submittedName>
        <fullName evidence="2">Putative lipoprotein</fullName>
    </submittedName>
</protein>
<name>A0A085WMT4_9BACT</name>
<proteinExistence type="predicted"/>
<keyword evidence="2" id="KW-0449">Lipoprotein</keyword>
<dbReference type="Proteomes" id="UP000028725">
    <property type="component" value="Unassembled WGS sequence"/>
</dbReference>
<comment type="caution">
    <text evidence="2">The sequence shown here is derived from an EMBL/GenBank/DDBJ whole genome shotgun (WGS) entry which is preliminary data.</text>
</comment>
<evidence type="ECO:0000313" key="3">
    <source>
        <dbReference type="Proteomes" id="UP000028725"/>
    </source>
</evidence>
<feature type="region of interest" description="Disordered" evidence="1">
    <location>
        <begin position="94"/>
        <end position="122"/>
    </location>
</feature>
<evidence type="ECO:0000256" key="1">
    <source>
        <dbReference type="SAM" id="MobiDB-lite"/>
    </source>
</evidence>
<accession>A0A085WMT4</accession>
<dbReference type="EMBL" id="JMCB01000005">
    <property type="protein sequence ID" value="KFE68997.1"/>
    <property type="molecule type" value="Genomic_DNA"/>
</dbReference>
<gene>
    <name evidence="2" type="ORF">DB31_6899</name>
</gene>
<sequence length="242" mass="25968">MKKLPFLLAALVSLSLPGCGSREEGIRLQLKLSHQAANATKATGTARNFTTDRQEQITLTRASITVNSVELIPCPESTALRWLRELSPVGTAHAHTASSPLRLGTPSVSSLERPDGEPLTLGVLRPPPGRYCRIHLVFGPADADAEGLPVDGSMKDRTFVLEGWARPQGDDALQPFRLESSGVMNVELPLESLALSAEQLESEQWLTLHYDQWLNGTSALASDAATQVLRNVASSTAVVASP</sequence>
<dbReference type="STRING" id="394096.DB31_6899"/>
<keyword evidence="3" id="KW-1185">Reference proteome</keyword>
<reference evidence="2 3" key="1">
    <citation type="submission" date="2014-04" db="EMBL/GenBank/DDBJ databases">
        <title>Genome assembly of Hyalangium minutum DSM 14724.</title>
        <authorList>
            <person name="Sharma G."/>
            <person name="Subramanian S."/>
        </authorList>
    </citation>
    <scope>NUCLEOTIDE SEQUENCE [LARGE SCALE GENOMIC DNA]</scope>
    <source>
        <strain evidence="2 3">DSM 14724</strain>
    </source>
</reference>